<accession>A0A9X9PZN4</accession>
<keyword evidence="3" id="KW-1133">Transmembrane helix</keyword>
<feature type="region of interest" description="Disordered" evidence="6">
    <location>
        <begin position="82"/>
        <end position="105"/>
    </location>
</feature>
<feature type="non-terminal residue" evidence="8">
    <location>
        <position position="105"/>
    </location>
</feature>
<evidence type="ECO:0000313" key="9">
    <source>
        <dbReference type="Proteomes" id="UP000269945"/>
    </source>
</evidence>
<evidence type="ECO:0000256" key="1">
    <source>
        <dbReference type="ARBA" id="ARBA00004167"/>
    </source>
</evidence>
<feature type="compositionally biased region" description="Low complexity" evidence="6">
    <location>
        <begin position="82"/>
        <end position="96"/>
    </location>
</feature>
<evidence type="ECO:0000256" key="3">
    <source>
        <dbReference type="ARBA" id="ARBA00022989"/>
    </source>
</evidence>
<dbReference type="PANTHER" id="PTHR21859">
    <property type="entry name" value="ACROSOME-SPECIFIC PROTEIN"/>
    <property type="match status" value="1"/>
</dbReference>
<keyword evidence="4" id="KW-0472">Membrane</keyword>
<feature type="domain" description="SPATA31-like" evidence="7">
    <location>
        <begin position="3"/>
        <end position="89"/>
    </location>
</feature>
<dbReference type="AlphaFoldDB" id="A0A9X9PZN4"/>
<feature type="non-terminal residue" evidence="8">
    <location>
        <position position="1"/>
    </location>
</feature>
<evidence type="ECO:0000256" key="4">
    <source>
        <dbReference type="ARBA" id="ARBA00023136"/>
    </source>
</evidence>
<proteinExistence type="inferred from homology"/>
<dbReference type="PANTHER" id="PTHR21859:SF12">
    <property type="entry name" value="SPERMATOGENESIS-ASSOCIATED PROTEIN 31D1"/>
    <property type="match status" value="1"/>
</dbReference>
<dbReference type="EMBL" id="CYRY02012043">
    <property type="protein sequence ID" value="VCW79461.1"/>
    <property type="molecule type" value="Genomic_DNA"/>
</dbReference>
<name>A0A9X9PZN4_GULGU</name>
<protein>
    <recommendedName>
        <fullName evidence="7">SPATA31-like domain-containing protein</fullName>
    </recommendedName>
</protein>
<dbReference type="Proteomes" id="UP000269945">
    <property type="component" value="Unassembled WGS sequence"/>
</dbReference>
<gene>
    <name evidence="8" type="ORF">BN2614_LOCUS1</name>
</gene>
<evidence type="ECO:0000256" key="2">
    <source>
        <dbReference type="ARBA" id="ARBA00022692"/>
    </source>
</evidence>
<evidence type="ECO:0000313" key="8">
    <source>
        <dbReference type="EMBL" id="VCW79461.1"/>
    </source>
</evidence>
<dbReference type="GO" id="GO:0016020">
    <property type="term" value="C:membrane"/>
    <property type="evidence" value="ECO:0007669"/>
    <property type="project" value="UniProtKB-SubCell"/>
</dbReference>
<comment type="subcellular location">
    <subcellularLocation>
        <location evidence="1">Membrane</location>
        <topology evidence="1">Single-pass membrane protein</topology>
    </subcellularLocation>
</comment>
<comment type="similarity">
    <text evidence="5">Belongs to the SPATA31 family.</text>
</comment>
<comment type="caution">
    <text evidence="8">The sequence shown here is derived from an EMBL/GenBank/DDBJ whole genome shotgun (WGS) entry which is preliminary data.</text>
</comment>
<reference evidence="8 9" key="1">
    <citation type="submission" date="2018-10" db="EMBL/GenBank/DDBJ databases">
        <authorList>
            <person name="Ekblom R."/>
            <person name="Jareborg N."/>
        </authorList>
    </citation>
    <scope>NUCLEOTIDE SEQUENCE [LARGE SCALE GENOMIC DNA]</scope>
    <source>
        <tissue evidence="8">Muscle</tissue>
    </source>
</reference>
<keyword evidence="9" id="KW-1185">Reference proteome</keyword>
<keyword evidence="2" id="KW-0812">Transmembrane</keyword>
<evidence type="ECO:0000256" key="6">
    <source>
        <dbReference type="SAM" id="MobiDB-lite"/>
    </source>
</evidence>
<sequence>QGRAKRRRKGGTLEDDRCHRREVEETQKLINVLRSTLGRHHDTTHFRQLLCPDTSCEECNSTTAEINWLLFLQALEDSTPLASTAPATSSSFTHSPDFSAVPPGE</sequence>
<dbReference type="Pfam" id="PF15371">
    <property type="entry name" value="DUF4599"/>
    <property type="match status" value="1"/>
</dbReference>
<dbReference type="InterPro" id="IPR027970">
    <property type="entry name" value="SPATA31-like"/>
</dbReference>
<evidence type="ECO:0000259" key="7">
    <source>
        <dbReference type="Pfam" id="PF15371"/>
    </source>
</evidence>
<evidence type="ECO:0000256" key="5">
    <source>
        <dbReference type="ARBA" id="ARBA00035009"/>
    </source>
</evidence>
<organism evidence="8 9">
    <name type="scientific">Gulo gulo</name>
    <name type="common">Wolverine</name>
    <name type="synonym">Gluton</name>
    <dbReference type="NCBI Taxonomy" id="48420"/>
    <lineage>
        <taxon>Eukaryota</taxon>
        <taxon>Metazoa</taxon>
        <taxon>Chordata</taxon>
        <taxon>Craniata</taxon>
        <taxon>Vertebrata</taxon>
        <taxon>Euteleostomi</taxon>
        <taxon>Mammalia</taxon>
        <taxon>Eutheria</taxon>
        <taxon>Laurasiatheria</taxon>
        <taxon>Carnivora</taxon>
        <taxon>Caniformia</taxon>
        <taxon>Musteloidea</taxon>
        <taxon>Mustelidae</taxon>
        <taxon>Guloninae</taxon>
        <taxon>Gulo</taxon>
    </lineage>
</organism>